<dbReference type="Gene3D" id="3.40.605.10">
    <property type="entry name" value="Aldehyde Dehydrogenase, Chain A, domain 1"/>
    <property type="match status" value="1"/>
</dbReference>
<evidence type="ECO:0000259" key="4">
    <source>
        <dbReference type="Pfam" id="PF00171"/>
    </source>
</evidence>
<gene>
    <name evidence="5" type="ORF">F8377_02880</name>
</gene>
<dbReference type="InterPro" id="IPR016162">
    <property type="entry name" value="Ald_DH_N"/>
</dbReference>
<protein>
    <submittedName>
        <fullName evidence="5">Succinate-semialdehyde dehydrogenase (NADP(+))</fullName>
    </submittedName>
</protein>
<sequence>MNLKRLPLGPLPSDVEEELRDLSANARVSTSTPKLDPNGSILTVEIPFTGETLGWVASGTEDDVTEAFRIARRAQRSWRHVPFSERKKIFSRFHDSVLKQRELLADLVQLETGKNRATAMDEVLDIANNARYYANNAEKFMRERSRSTALPVLIKSREQREPLGVVGQISPWNYPLSLSIGDAIPALLAGNAVVAKPDSNTPFTALLAFKLLFDAGLPRDLAQLVTGSGRVVGTAIAEQCDYLMFTGSTKTGKILGETVGRRLVGYSAELGGKNPLIVANDADMDYAVRNIVIGCFSNSGQLCVSIERIYVERGSYDEFVAKFSDAVKAMSIGPGFDPEVQMGSLASKDQLDTVTEYVEDARAKGATIIAGGRARPDLGPYFYEPTVMVDVPEDARLRTEEVFGPVVYIEPVSDLQDAVEKANDTAYGLNASVFAQSETAWRIGSQIQAGSVSLNDGYMAAWASIDNPMGGMKESGMSHRHGEEGLIKYTASRNVSEQRFMSIRGPEALSRKAYSTIMAQAMLVGKKLRVLP</sequence>
<evidence type="ECO:0000256" key="3">
    <source>
        <dbReference type="RuleBase" id="RU003345"/>
    </source>
</evidence>
<dbReference type="SUPFAM" id="SSF53720">
    <property type="entry name" value="ALDH-like"/>
    <property type="match status" value="1"/>
</dbReference>
<name>A0ABQ6VFB9_9CORY</name>
<dbReference type="Gene3D" id="3.40.309.10">
    <property type="entry name" value="Aldehyde Dehydrogenase, Chain A, domain 2"/>
    <property type="match status" value="1"/>
</dbReference>
<dbReference type="InterPro" id="IPR015590">
    <property type="entry name" value="Aldehyde_DH_dom"/>
</dbReference>
<dbReference type="Pfam" id="PF00171">
    <property type="entry name" value="Aldedh"/>
    <property type="match status" value="1"/>
</dbReference>
<comment type="caution">
    <text evidence="5">The sequence shown here is derived from an EMBL/GenBank/DDBJ whole genome shotgun (WGS) entry which is preliminary data.</text>
</comment>
<dbReference type="PANTHER" id="PTHR11699">
    <property type="entry name" value="ALDEHYDE DEHYDROGENASE-RELATED"/>
    <property type="match status" value="1"/>
</dbReference>
<dbReference type="EMBL" id="WBZJ01000001">
    <property type="protein sequence ID" value="KAB3523112.1"/>
    <property type="molecule type" value="Genomic_DNA"/>
</dbReference>
<dbReference type="PROSITE" id="PS00687">
    <property type="entry name" value="ALDEHYDE_DEHYDR_GLU"/>
    <property type="match status" value="1"/>
</dbReference>
<dbReference type="RefSeq" id="WP_151843904.1">
    <property type="nucleotide sequence ID" value="NZ_WBZJ01000001.1"/>
</dbReference>
<evidence type="ECO:0000313" key="6">
    <source>
        <dbReference type="Proteomes" id="UP000436181"/>
    </source>
</evidence>
<evidence type="ECO:0000256" key="2">
    <source>
        <dbReference type="PROSITE-ProRule" id="PRU10007"/>
    </source>
</evidence>
<dbReference type="InterPro" id="IPR016163">
    <property type="entry name" value="Ald_DH_C"/>
</dbReference>
<dbReference type="InterPro" id="IPR016161">
    <property type="entry name" value="Ald_DH/histidinol_DH"/>
</dbReference>
<comment type="similarity">
    <text evidence="3">Belongs to the aldehyde dehydrogenase family.</text>
</comment>
<evidence type="ECO:0000256" key="1">
    <source>
        <dbReference type="ARBA" id="ARBA00023002"/>
    </source>
</evidence>
<dbReference type="Proteomes" id="UP000436181">
    <property type="component" value="Unassembled WGS sequence"/>
</dbReference>
<keyword evidence="1 3" id="KW-0560">Oxidoreductase</keyword>
<reference evidence="5 6" key="1">
    <citation type="submission" date="2019-10" db="EMBL/GenBank/DDBJ databases">
        <title>Corynebacterium sp novel species isolated from the respiratory tract of Marmot.</title>
        <authorList>
            <person name="Zhang G."/>
        </authorList>
    </citation>
    <scope>NUCLEOTIDE SEQUENCE [LARGE SCALE GENOMIC DNA]</scope>
    <source>
        <strain evidence="5 6">336</strain>
    </source>
</reference>
<feature type="active site" evidence="2">
    <location>
        <position position="269"/>
    </location>
</feature>
<organism evidence="5 6">
    <name type="scientific">Corynebacterium zhongnanshanii</name>
    <dbReference type="NCBI Taxonomy" id="2768834"/>
    <lineage>
        <taxon>Bacteria</taxon>
        <taxon>Bacillati</taxon>
        <taxon>Actinomycetota</taxon>
        <taxon>Actinomycetes</taxon>
        <taxon>Mycobacteriales</taxon>
        <taxon>Corynebacteriaceae</taxon>
        <taxon>Corynebacterium</taxon>
    </lineage>
</organism>
<accession>A0ABQ6VFB9</accession>
<dbReference type="InterPro" id="IPR029510">
    <property type="entry name" value="Ald_DH_CS_GLU"/>
</dbReference>
<dbReference type="CDD" id="cd07101">
    <property type="entry name" value="ALDH_SSADH2_GabD2"/>
    <property type="match status" value="1"/>
</dbReference>
<feature type="domain" description="Aldehyde dehydrogenase" evidence="4">
    <location>
        <begin position="42"/>
        <end position="495"/>
    </location>
</feature>
<dbReference type="NCBIfam" id="NF006916">
    <property type="entry name" value="PRK09407.1"/>
    <property type="match status" value="1"/>
</dbReference>
<evidence type="ECO:0000313" key="5">
    <source>
        <dbReference type="EMBL" id="KAB3523112.1"/>
    </source>
</evidence>
<keyword evidence="6" id="KW-1185">Reference proteome</keyword>
<proteinExistence type="inferred from homology"/>